<name>A0A8D4VMY9_9GAMM</name>
<sequence>MRFFVIDDNETIVALVTHALQAAGHEVQSTLAPQNAVDAVLAFQPDAILLDLMMPVIDGFELCVRLRKLAELKDTKIIILTAKTYEFDKRRARAVGADAFLVKQELLSNLDQFLKEIFAVMSKNAELAYWGTRGTLPVPGEQTIRYGGNTLCVSLAVDNEPLIIFDAGTGITSLAKHLMARPTARVTAKLLISHPHWDHINAIPFFTPLYVKGNEVEIIGPAHGHTSFREIVSAQMDDVYFPVTIREFGARVYFRDMREETMNVGHFEIKSMLLNHPGACLGYRVNYRGQSVCYITDNEIYPADNAYYNAELQKRLIDFVRDTDILITDCTYLDEEYPDKIGWGHSCTREVAQLAHSANVRALHLFHHDPGQDDEAIDRKLAQATQHLRDLDSNVVCLCPQEGDRYILGETAAP</sequence>
<dbReference type="KEGG" id="moz:MoryE10_08000"/>
<dbReference type="AlphaFoldDB" id="A0A8D4VMY9"/>
<dbReference type="PANTHER" id="PTHR44591:SF3">
    <property type="entry name" value="RESPONSE REGULATORY DOMAIN-CONTAINING PROTEIN"/>
    <property type="match status" value="1"/>
</dbReference>
<dbReference type="InterPro" id="IPR001789">
    <property type="entry name" value="Sig_transdc_resp-reg_receiver"/>
</dbReference>
<dbReference type="Pfam" id="PF12706">
    <property type="entry name" value="Lactamase_B_2"/>
    <property type="match status" value="1"/>
</dbReference>
<proteinExistence type="predicted"/>
<dbReference type="SMART" id="SM00448">
    <property type="entry name" value="REC"/>
    <property type="match status" value="1"/>
</dbReference>
<dbReference type="InterPro" id="IPR001279">
    <property type="entry name" value="Metallo-B-lactamas"/>
</dbReference>
<organism evidence="4 5">
    <name type="scientific">Methylogaea oryzae</name>
    <dbReference type="NCBI Taxonomy" id="1295382"/>
    <lineage>
        <taxon>Bacteria</taxon>
        <taxon>Pseudomonadati</taxon>
        <taxon>Pseudomonadota</taxon>
        <taxon>Gammaproteobacteria</taxon>
        <taxon>Methylococcales</taxon>
        <taxon>Methylococcaceae</taxon>
        <taxon>Methylogaea</taxon>
    </lineage>
</organism>
<dbReference type="CDD" id="cd17574">
    <property type="entry name" value="REC_OmpR"/>
    <property type="match status" value="1"/>
</dbReference>
<keyword evidence="1 2" id="KW-0597">Phosphoprotein</keyword>
<evidence type="ECO:0000256" key="1">
    <source>
        <dbReference type="ARBA" id="ARBA00022553"/>
    </source>
</evidence>
<dbReference type="GO" id="GO:0000160">
    <property type="term" value="P:phosphorelay signal transduction system"/>
    <property type="evidence" value="ECO:0007669"/>
    <property type="project" value="InterPro"/>
</dbReference>
<dbReference type="InterPro" id="IPR050595">
    <property type="entry name" value="Bact_response_regulator"/>
</dbReference>
<feature type="domain" description="Response regulatory" evidence="3">
    <location>
        <begin position="2"/>
        <end position="118"/>
    </location>
</feature>
<dbReference type="RefSeq" id="WP_221048288.1">
    <property type="nucleotide sequence ID" value="NZ_AP019782.1"/>
</dbReference>
<evidence type="ECO:0000259" key="3">
    <source>
        <dbReference type="PROSITE" id="PS50110"/>
    </source>
</evidence>
<dbReference type="Pfam" id="PF00072">
    <property type="entry name" value="Response_reg"/>
    <property type="match status" value="1"/>
</dbReference>
<dbReference type="EMBL" id="AP019782">
    <property type="protein sequence ID" value="BBL70194.1"/>
    <property type="molecule type" value="Genomic_DNA"/>
</dbReference>
<feature type="modified residue" description="4-aspartylphosphate" evidence="2">
    <location>
        <position position="51"/>
    </location>
</feature>
<evidence type="ECO:0000313" key="5">
    <source>
        <dbReference type="Proteomes" id="UP000824988"/>
    </source>
</evidence>
<gene>
    <name evidence="4" type="ORF">MoryE10_08000</name>
</gene>
<accession>A0A8D4VMY9</accession>
<protein>
    <recommendedName>
        <fullName evidence="3">Response regulatory domain-containing protein</fullName>
    </recommendedName>
</protein>
<keyword evidence="5" id="KW-1185">Reference proteome</keyword>
<dbReference type="Proteomes" id="UP000824988">
    <property type="component" value="Chromosome"/>
</dbReference>
<dbReference type="PROSITE" id="PS50110">
    <property type="entry name" value="RESPONSE_REGULATORY"/>
    <property type="match status" value="1"/>
</dbReference>
<evidence type="ECO:0000256" key="2">
    <source>
        <dbReference type="PROSITE-ProRule" id="PRU00169"/>
    </source>
</evidence>
<reference evidence="4" key="1">
    <citation type="submission" date="2019-06" db="EMBL/GenBank/DDBJ databases">
        <title>Complete genome sequence of Methylogaea oryzae strain JCM16910.</title>
        <authorList>
            <person name="Asakawa S."/>
        </authorList>
    </citation>
    <scope>NUCLEOTIDE SEQUENCE</scope>
    <source>
        <strain evidence="4">E10</strain>
    </source>
</reference>
<dbReference type="PANTHER" id="PTHR44591">
    <property type="entry name" value="STRESS RESPONSE REGULATOR PROTEIN 1"/>
    <property type="match status" value="1"/>
</dbReference>
<evidence type="ECO:0000313" key="4">
    <source>
        <dbReference type="EMBL" id="BBL70194.1"/>
    </source>
</evidence>
<dbReference type="CDD" id="cd07715">
    <property type="entry name" value="TaR3-like_MBL-fold"/>
    <property type="match status" value="1"/>
</dbReference>